<dbReference type="Gene3D" id="2.40.70.10">
    <property type="entry name" value="Acid Proteases"/>
    <property type="match status" value="1"/>
</dbReference>
<name>A0A699HL02_TANCI</name>
<keyword evidence="2" id="KW-0695">RNA-directed DNA polymerase</keyword>
<organism evidence="2">
    <name type="scientific">Tanacetum cinerariifolium</name>
    <name type="common">Dalmatian daisy</name>
    <name type="synonym">Chrysanthemum cinerariifolium</name>
    <dbReference type="NCBI Taxonomy" id="118510"/>
    <lineage>
        <taxon>Eukaryota</taxon>
        <taxon>Viridiplantae</taxon>
        <taxon>Streptophyta</taxon>
        <taxon>Embryophyta</taxon>
        <taxon>Tracheophyta</taxon>
        <taxon>Spermatophyta</taxon>
        <taxon>Magnoliopsida</taxon>
        <taxon>eudicotyledons</taxon>
        <taxon>Gunneridae</taxon>
        <taxon>Pentapetalae</taxon>
        <taxon>asterids</taxon>
        <taxon>campanulids</taxon>
        <taxon>Asterales</taxon>
        <taxon>Asteraceae</taxon>
        <taxon>Asteroideae</taxon>
        <taxon>Anthemideae</taxon>
        <taxon>Anthemidinae</taxon>
        <taxon>Tanacetum</taxon>
    </lineage>
</organism>
<sequence length="835" mass="93665">MLQEPTKGNNQGRNQFFQGASHGQNPPSTYKAPAYQALGYQAPFHQSSIPQPQVVTTNEFTNFMKANDAILKHMQTNMTSLTNSNLELKNMFGQFMKMNTASSSGSGTLLGNTITNPKEELKDITTRSRTTYQGSTIPTTSSSLPPVVERETKVTKGTVPPTNNESTKDVQPLSLLTNKDKLYELARTLLNEHCSAVLLKSLNLMPLSVWNKLSLPKLSPTCMTLELVDRLISRPVGVAEDVFVKVGTFYFPADFVVVDFDADPQAITFNLDQTSRYLANYNDMMANWIDVIDMACEEYSQEVLGFSDVIVSGNPTPYNDPIVSTSSPTLTPFDDSDFLLKEVDAFLALEDDPTSLEVDQSYFDPEGDILLLEAFLNDDPSLHLPNQGNYLPQVRKELKICEAKTDKSSIDEPPEVELKDLHPHLKYAFLEGDDKLPIIIAKDLSDKEKTTLIMVLKSHNGSIPERVNPKIHNVIKKEVLKLLDAGLTYPICDSPWVSLVHGVPKKGGFTVVANELIPTRLVTGWRVCIDYQKMLKQCEDTNLCLNWEKSHFMVKEGIVLGQKISKNGIEVDKSKVEVIAKLPHPTTVKGAVLGKHQEKNFRPIHYASKTMTEVELNYTITEKNVSRGVCLRKILVLPHHEQKHCVYGSFCPQMSLYQERFLGETAQLGSTPSKVHIQSVYMARKPLTFSRLATMDPPGDIMARTTLPRRLKQKRSPPTMLELFANSLNLSLPDLELLVPSSVIAKRTSSMTNLQRSCLDRIFNVGDRVLLFNSRLKIFSGKLKTRWSGPFTITHVFPYGTVELSQTDGPNFKVNGHRLKHYFREDIPKMVIPDL</sequence>
<reference evidence="2" key="1">
    <citation type="journal article" date="2019" name="Sci. Rep.">
        <title>Draft genome of Tanacetum cinerariifolium, the natural source of mosquito coil.</title>
        <authorList>
            <person name="Yamashiro T."/>
            <person name="Shiraishi A."/>
            <person name="Satake H."/>
            <person name="Nakayama K."/>
        </authorList>
    </citation>
    <scope>NUCLEOTIDE SEQUENCE</scope>
</reference>
<dbReference type="AlphaFoldDB" id="A0A699HL02"/>
<comment type="caution">
    <text evidence="2">The sequence shown here is derived from an EMBL/GenBank/DDBJ whole genome shotgun (WGS) entry which is preliminary data.</text>
</comment>
<accession>A0A699HL02</accession>
<feature type="compositionally biased region" description="Low complexity" evidence="1">
    <location>
        <begin position="135"/>
        <end position="146"/>
    </location>
</feature>
<dbReference type="PANTHER" id="PTHR33067:SF9">
    <property type="entry name" value="RNA-DIRECTED DNA POLYMERASE"/>
    <property type="match status" value="1"/>
</dbReference>
<dbReference type="InterPro" id="IPR043502">
    <property type="entry name" value="DNA/RNA_pol_sf"/>
</dbReference>
<protein>
    <submittedName>
        <fullName evidence="2">Reverse transcriptase domain-containing protein</fullName>
    </submittedName>
</protein>
<evidence type="ECO:0000313" key="2">
    <source>
        <dbReference type="EMBL" id="GEY35532.1"/>
    </source>
</evidence>
<dbReference type="GO" id="GO:0003964">
    <property type="term" value="F:RNA-directed DNA polymerase activity"/>
    <property type="evidence" value="ECO:0007669"/>
    <property type="project" value="UniProtKB-KW"/>
</dbReference>
<proteinExistence type="predicted"/>
<dbReference type="InterPro" id="IPR021109">
    <property type="entry name" value="Peptidase_aspartic_dom_sf"/>
</dbReference>
<keyword evidence="2" id="KW-0548">Nucleotidyltransferase</keyword>
<feature type="compositionally biased region" description="Polar residues" evidence="1">
    <location>
        <begin position="1"/>
        <end position="28"/>
    </location>
</feature>
<feature type="region of interest" description="Disordered" evidence="1">
    <location>
        <begin position="125"/>
        <end position="169"/>
    </location>
</feature>
<keyword evidence="2" id="KW-0808">Transferase</keyword>
<dbReference type="PANTHER" id="PTHR33067">
    <property type="entry name" value="RNA-DIRECTED DNA POLYMERASE-RELATED"/>
    <property type="match status" value="1"/>
</dbReference>
<gene>
    <name evidence="2" type="ORF">Tci_407506</name>
</gene>
<evidence type="ECO:0000256" key="1">
    <source>
        <dbReference type="SAM" id="MobiDB-lite"/>
    </source>
</evidence>
<dbReference type="EMBL" id="BKCJ010171700">
    <property type="protein sequence ID" value="GEY35532.1"/>
    <property type="molecule type" value="Genomic_DNA"/>
</dbReference>
<feature type="region of interest" description="Disordered" evidence="1">
    <location>
        <begin position="1"/>
        <end position="31"/>
    </location>
</feature>
<dbReference type="SUPFAM" id="SSF56672">
    <property type="entry name" value="DNA/RNA polymerases"/>
    <property type="match status" value="1"/>
</dbReference>
<dbReference type="Gene3D" id="3.10.10.10">
    <property type="entry name" value="HIV Type 1 Reverse Transcriptase, subunit A, domain 1"/>
    <property type="match status" value="1"/>
</dbReference>